<comment type="caution">
    <text evidence="1">The sequence shown here is derived from an EMBL/GenBank/DDBJ whole genome shotgun (WGS) entry which is preliminary data.</text>
</comment>
<dbReference type="EMBL" id="REGN01002003">
    <property type="protein sequence ID" value="RNA31036.1"/>
    <property type="molecule type" value="Genomic_DNA"/>
</dbReference>
<sequence length="87" mass="10263">MLEKTIVFKQTLEIPMTTVRNYSNVNNCFDNKSRHRKYYFEKPSSSAHTFKTSDNSLTHSEWWLISAGLIVTCFIELHNPDKTQCWC</sequence>
<protein>
    <submittedName>
        <fullName evidence="1">Uncharacterized protein</fullName>
    </submittedName>
</protein>
<gene>
    <name evidence="1" type="ORF">BpHYR1_018686</name>
</gene>
<organism evidence="1 2">
    <name type="scientific">Brachionus plicatilis</name>
    <name type="common">Marine rotifer</name>
    <name type="synonym">Brachionus muelleri</name>
    <dbReference type="NCBI Taxonomy" id="10195"/>
    <lineage>
        <taxon>Eukaryota</taxon>
        <taxon>Metazoa</taxon>
        <taxon>Spiralia</taxon>
        <taxon>Gnathifera</taxon>
        <taxon>Rotifera</taxon>
        <taxon>Eurotatoria</taxon>
        <taxon>Monogononta</taxon>
        <taxon>Pseudotrocha</taxon>
        <taxon>Ploima</taxon>
        <taxon>Brachionidae</taxon>
        <taxon>Brachionus</taxon>
    </lineage>
</organism>
<dbReference type="Proteomes" id="UP000276133">
    <property type="component" value="Unassembled WGS sequence"/>
</dbReference>
<proteinExistence type="predicted"/>
<evidence type="ECO:0000313" key="1">
    <source>
        <dbReference type="EMBL" id="RNA31036.1"/>
    </source>
</evidence>
<name>A0A3M7S5E6_BRAPC</name>
<keyword evidence="2" id="KW-1185">Reference proteome</keyword>
<accession>A0A3M7S5E6</accession>
<reference evidence="1 2" key="1">
    <citation type="journal article" date="2018" name="Sci. Rep.">
        <title>Genomic signatures of local adaptation to the degree of environmental predictability in rotifers.</title>
        <authorList>
            <person name="Franch-Gras L."/>
            <person name="Hahn C."/>
            <person name="Garcia-Roger E.M."/>
            <person name="Carmona M.J."/>
            <person name="Serra M."/>
            <person name="Gomez A."/>
        </authorList>
    </citation>
    <scope>NUCLEOTIDE SEQUENCE [LARGE SCALE GENOMIC DNA]</scope>
    <source>
        <strain evidence="1">HYR1</strain>
    </source>
</reference>
<dbReference type="AlphaFoldDB" id="A0A3M7S5E6"/>
<evidence type="ECO:0000313" key="2">
    <source>
        <dbReference type="Proteomes" id="UP000276133"/>
    </source>
</evidence>